<proteinExistence type="predicted"/>
<protein>
    <submittedName>
        <fullName evidence="1">Uncharacterized protein</fullName>
    </submittedName>
</protein>
<dbReference type="EMBL" id="BK016115">
    <property type="protein sequence ID" value="DAF96456.1"/>
    <property type="molecule type" value="Genomic_DNA"/>
</dbReference>
<accession>A0A8S5UPN8</accession>
<evidence type="ECO:0000313" key="1">
    <source>
        <dbReference type="EMBL" id="DAF96456.1"/>
    </source>
</evidence>
<sequence length="63" mass="7449">MVLFRKAENPDLVKFATNFRDIKVSYFKDRTGSYHALAVLKRCQSSTRLNNLSFIKYKAVYRQ</sequence>
<organism evidence="1">
    <name type="scientific">Siphoviridae sp. ct5FX1</name>
    <dbReference type="NCBI Taxonomy" id="2825335"/>
    <lineage>
        <taxon>Viruses</taxon>
        <taxon>Duplodnaviria</taxon>
        <taxon>Heunggongvirae</taxon>
        <taxon>Uroviricota</taxon>
        <taxon>Caudoviricetes</taxon>
    </lineage>
</organism>
<reference evidence="1" key="1">
    <citation type="journal article" date="2021" name="Proc. Natl. Acad. Sci. U.S.A.">
        <title>A Catalog of Tens of Thousands of Viruses from Human Metagenomes Reveals Hidden Associations with Chronic Diseases.</title>
        <authorList>
            <person name="Tisza M.J."/>
            <person name="Buck C.B."/>
        </authorList>
    </citation>
    <scope>NUCLEOTIDE SEQUENCE</scope>
    <source>
        <strain evidence="1">Ct5FX1</strain>
    </source>
</reference>
<name>A0A8S5UPN8_9CAUD</name>